<protein>
    <submittedName>
        <fullName evidence="1">Uncharacterized protein</fullName>
    </submittedName>
</protein>
<sequence length="114" mass="12686">MNMVANSEPVVSYFGYWPEFADGTVLRFLFESPGTISLSVRYGDAMTGRSGEVDLRFERVTRAELDELREQNVLDALVLTDGSPMEVRLEAAYGLHGSFACESAAVVDFRRVAR</sequence>
<dbReference type="EMBL" id="JABFCS010000001">
    <property type="protein sequence ID" value="NNU42427.1"/>
    <property type="molecule type" value="Genomic_DNA"/>
</dbReference>
<keyword evidence="2" id="KW-1185">Reference proteome</keyword>
<gene>
    <name evidence="1" type="ORF">HK415_03500</name>
</gene>
<name>A0A849K8M1_9BURK</name>
<evidence type="ECO:0000313" key="1">
    <source>
        <dbReference type="EMBL" id="NNU42427.1"/>
    </source>
</evidence>
<proteinExistence type="predicted"/>
<dbReference type="Proteomes" id="UP000552954">
    <property type="component" value="Unassembled WGS sequence"/>
</dbReference>
<evidence type="ECO:0000313" key="2">
    <source>
        <dbReference type="Proteomes" id="UP000552954"/>
    </source>
</evidence>
<organism evidence="1 2">
    <name type="scientific">Ramlibacter montanisoli</name>
    <dbReference type="NCBI Taxonomy" id="2732512"/>
    <lineage>
        <taxon>Bacteria</taxon>
        <taxon>Pseudomonadati</taxon>
        <taxon>Pseudomonadota</taxon>
        <taxon>Betaproteobacteria</taxon>
        <taxon>Burkholderiales</taxon>
        <taxon>Comamonadaceae</taxon>
        <taxon>Ramlibacter</taxon>
    </lineage>
</organism>
<reference evidence="1 2" key="1">
    <citation type="submission" date="2020-05" db="EMBL/GenBank/DDBJ databases">
        <authorList>
            <person name="Khan S.A."/>
            <person name="Jeon C.O."/>
            <person name="Chun B.H."/>
        </authorList>
    </citation>
    <scope>NUCLEOTIDE SEQUENCE [LARGE SCALE GENOMIC DNA]</scope>
    <source>
        <strain evidence="1 2">B156</strain>
    </source>
</reference>
<dbReference type="AlphaFoldDB" id="A0A849K8M1"/>
<comment type="caution">
    <text evidence="1">The sequence shown here is derived from an EMBL/GenBank/DDBJ whole genome shotgun (WGS) entry which is preliminary data.</text>
</comment>
<accession>A0A849K8M1</accession>
<reference evidence="1 2" key="2">
    <citation type="submission" date="2020-06" db="EMBL/GenBank/DDBJ databases">
        <title>Ramlibacter rhizophilus sp. nov., isolated from rhizosphere soil of national flower Mugunghwa from South Korea.</title>
        <authorList>
            <person name="Zheng-Fei Y."/>
            <person name="Huan T."/>
        </authorList>
    </citation>
    <scope>NUCLEOTIDE SEQUENCE [LARGE SCALE GENOMIC DNA]</scope>
    <source>
        <strain evidence="1 2">B156</strain>
    </source>
</reference>